<name>A0A2M8G844_UNCKA</name>
<evidence type="ECO:0000313" key="3">
    <source>
        <dbReference type="EMBL" id="PJC69381.1"/>
    </source>
</evidence>
<reference evidence="4" key="1">
    <citation type="submission" date="2017-09" db="EMBL/GenBank/DDBJ databases">
        <title>Depth-based differentiation of microbial function through sediment-hosted aquifers and enrichment of novel symbionts in the deep terrestrial subsurface.</title>
        <authorList>
            <person name="Probst A.J."/>
            <person name="Ladd B."/>
            <person name="Jarett J.K."/>
            <person name="Geller-Mcgrath D.E."/>
            <person name="Sieber C.M.K."/>
            <person name="Emerson J.B."/>
            <person name="Anantharaman K."/>
            <person name="Thomas B.C."/>
            <person name="Malmstrom R."/>
            <person name="Stieglmeier M."/>
            <person name="Klingl A."/>
            <person name="Woyke T."/>
            <person name="Ryan C.M."/>
            <person name="Banfield J.F."/>
        </authorList>
    </citation>
    <scope>NUCLEOTIDE SEQUENCE [LARGE SCALE GENOMIC DNA]</scope>
</reference>
<gene>
    <name evidence="3" type="ORF">CO015_00445</name>
</gene>
<feature type="compositionally biased region" description="Low complexity" evidence="1">
    <location>
        <begin position="176"/>
        <end position="193"/>
    </location>
</feature>
<evidence type="ECO:0000256" key="2">
    <source>
        <dbReference type="SAM" id="Phobius"/>
    </source>
</evidence>
<accession>A0A2M8G844</accession>
<proteinExistence type="predicted"/>
<keyword evidence="2" id="KW-0472">Membrane</keyword>
<dbReference type="EMBL" id="PFQS01000009">
    <property type="protein sequence ID" value="PJC69381.1"/>
    <property type="molecule type" value="Genomic_DNA"/>
</dbReference>
<organism evidence="3 4">
    <name type="scientific">candidate division WWE3 bacterium CG_4_8_14_3_um_filter_42_11</name>
    <dbReference type="NCBI Taxonomy" id="1975076"/>
    <lineage>
        <taxon>Bacteria</taxon>
        <taxon>Katanobacteria</taxon>
    </lineage>
</organism>
<evidence type="ECO:0000313" key="4">
    <source>
        <dbReference type="Proteomes" id="UP000229438"/>
    </source>
</evidence>
<evidence type="ECO:0000256" key="1">
    <source>
        <dbReference type="SAM" id="MobiDB-lite"/>
    </source>
</evidence>
<sequence length="405" mass="47084">FPKIRLTPKHLLYIVSSIILIAVLTVLAWQAKQVWDFNQDTQKMMSQGDYENALKNYQLSYAKFPLWFIKNQVNHTQNLIESTANYKLGLEMFNKKDYTEAEAYFNLVSEDNFYYQQAQQKLTAINYFKIFKKAQDEITKANLEKGGGVEPVEVPERESPFDERPAEATDDATQTNPEENSQESANESETNSSWPTETKIIRPYEIQFFDCSTSDYANVNEEQVQTFYQVLDFLQYPKQLLEKAVVVFNTEVAYYTTRSVHTVKVDGENYEFPLLDPDQYQYSTSWIEDGGVFLNLDYKYKGNDLEAVLSFELVHVLEDLGKVSDAQIKEWMDLRGISSDLLIDWNKKVVNIDEWEASPREDFAECYKAILGNNKGGDLWKVKTQYGEPNDRASEWMKKFQAELQ</sequence>
<comment type="caution">
    <text evidence="3">The sequence shown here is derived from an EMBL/GenBank/DDBJ whole genome shotgun (WGS) entry which is preliminary data.</text>
</comment>
<feature type="non-terminal residue" evidence="3">
    <location>
        <position position="1"/>
    </location>
</feature>
<dbReference type="Proteomes" id="UP000229438">
    <property type="component" value="Unassembled WGS sequence"/>
</dbReference>
<keyword evidence="2" id="KW-1133">Transmembrane helix</keyword>
<dbReference type="AlphaFoldDB" id="A0A2M8G844"/>
<feature type="transmembrane region" description="Helical" evidence="2">
    <location>
        <begin position="12"/>
        <end position="31"/>
    </location>
</feature>
<feature type="compositionally biased region" description="Basic and acidic residues" evidence="1">
    <location>
        <begin position="154"/>
        <end position="167"/>
    </location>
</feature>
<keyword evidence="2" id="KW-0812">Transmembrane</keyword>
<feature type="region of interest" description="Disordered" evidence="1">
    <location>
        <begin position="142"/>
        <end position="196"/>
    </location>
</feature>
<protein>
    <submittedName>
        <fullName evidence="3">Uncharacterized protein</fullName>
    </submittedName>
</protein>